<dbReference type="AlphaFoldDB" id="A0AA86RLM9"/>
<protein>
    <recommendedName>
        <fullName evidence="6">PPPDE domain-containing protein</fullName>
    </recommendedName>
</protein>
<evidence type="ECO:0000256" key="1">
    <source>
        <dbReference type="ARBA" id="ARBA00007558"/>
    </source>
</evidence>
<feature type="region of interest" description="Disordered" evidence="5">
    <location>
        <begin position="1"/>
        <end position="29"/>
    </location>
</feature>
<dbReference type="InterPro" id="IPR042266">
    <property type="entry name" value="PPPDE_sf"/>
</dbReference>
<dbReference type="EMBL" id="OY731398">
    <property type="protein sequence ID" value="CAJ1796639.1"/>
    <property type="molecule type" value="Genomic_DNA"/>
</dbReference>
<sequence>MPFSLHLSTNHPTPWNLSNPNEPTPPTNQNLSFRRVSPLSSLRTSLDCVYNGGVAKGAPVRLPFVVIRSPTEASRFFWAGNCLQVVTVDGGTAVDAEVDFDDKVLRVCGSVVREFLIPRGVTGNYVEYVKWKLLHRVFSSALQVLATQAMFTAMGVGFSSSLPSAAALNWVLKDGIGRLSRCIYTASLASAFDTNLKRVRFTTSVLFVASIGLELLTPTFPRCFLLLATIANISKQISLACYLATRSAVHQSFAIGDNLGEISAKAQIQTVCFDILGLMLAALVNMCIENHRRQQAGLHYLIYPFFAAMDLFGIYQGLKHVHLQTLTKDRLEIILSTWIECGYVSSPAEVSEKEGVNFLGVKGKCSWPIRIGCLNPKDQIPMWSMKTIQCITNEDYYFVCVEFFKGLKRTRKPSILLSIREGAEAVHIIMGLLQACYIRRALLMNSSRWEIIIEENNASDSTMEDWSVIVENGKRSAERDVPSLIEKMVEMGWMVKNILLSKQEQIRYKFMAEEGHRVTLNVYDLSQGLARQLSMSFLGKAIEGIWHTGIVVYGNEYYFGGGIQHSPAGSTPYGTPLRVVELGTTHVPQDIFEMYLQEISPRYMPETYSLLTHNCNNFSNEISQFLVGVSIPEYILQLPNEVMSSPMGALIMPMIQNLETTLKSGGVPQVPQFRPSTAVNASANTQKNTSNTNSSTENGLNREVNEEVKGKNDNSNAAPSSVKPAGEPQKSSPNGVTADPLGDARNKVQDEIVKEFAAIMATGTMRASEAAALATKRVMQRYGHTAVSQN</sequence>
<dbReference type="Pfam" id="PF05903">
    <property type="entry name" value="Peptidase_C97"/>
    <property type="match status" value="1"/>
</dbReference>
<dbReference type="InterPro" id="IPR054549">
    <property type="entry name" value="UVB_sens_RUS_dom"/>
</dbReference>
<dbReference type="GO" id="GO:0008233">
    <property type="term" value="F:peptidase activity"/>
    <property type="evidence" value="ECO:0007669"/>
    <property type="project" value="UniProtKB-KW"/>
</dbReference>
<feature type="compositionally biased region" description="Polar residues" evidence="5">
    <location>
        <begin position="1"/>
        <end position="18"/>
    </location>
</feature>
<comment type="similarity">
    <text evidence="1">Belongs to the RUS1 family.</text>
</comment>
<dbReference type="InterPro" id="IPR008580">
    <property type="entry name" value="PPPDE_dom"/>
</dbReference>
<evidence type="ECO:0000256" key="4">
    <source>
        <dbReference type="ARBA" id="ARBA00022801"/>
    </source>
</evidence>
<dbReference type="Pfam" id="PF04884">
    <property type="entry name" value="UVB_sens_prot"/>
    <property type="match status" value="1"/>
</dbReference>
<feature type="region of interest" description="Disordered" evidence="5">
    <location>
        <begin position="666"/>
        <end position="742"/>
    </location>
</feature>
<keyword evidence="4" id="KW-0378">Hydrolase</keyword>
<feature type="domain" description="PPPDE" evidence="6">
    <location>
        <begin position="516"/>
        <end position="656"/>
    </location>
</feature>
<dbReference type="SMART" id="SM01179">
    <property type="entry name" value="DUF862"/>
    <property type="match status" value="1"/>
</dbReference>
<keyword evidence="8" id="KW-1185">Reference proteome</keyword>
<name>A0AA86RLM9_9FABA</name>
<dbReference type="PANTHER" id="PTHR12770:SF29">
    <property type="entry name" value="PROTEIN ROOT UVB SENSITIVE 4"/>
    <property type="match status" value="1"/>
</dbReference>
<reference evidence="7" key="1">
    <citation type="submission" date="2023-10" db="EMBL/GenBank/DDBJ databases">
        <authorList>
            <person name="Domelevo Entfellner J.-B."/>
        </authorList>
    </citation>
    <scope>NUCLEOTIDE SEQUENCE</scope>
</reference>
<gene>
    <name evidence="7" type="ORF">AYBTSS11_LOCUS522</name>
</gene>
<evidence type="ECO:0000313" key="8">
    <source>
        <dbReference type="Proteomes" id="UP001189624"/>
    </source>
</evidence>
<feature type="compositionally biased region" description="Low complexity" evidence="5">
    <location>
        <begin position="680"/>
        <end position="698"/>
    </location>
</feature>
<dbReference type="PANTHER" id="PTHR12770">
    <property type="entry name" value="RUS1 FAMILY PROTEIN C16ORF58"/>
    <property type="match status" value="1"/>
</dbReference>
<evidence type="ECO:0000256" key="2">
    <source>
        <dbReference type="ARBA" id="ARBA00008140"/>
    </source>
</evidence>
<feature type="compositionally biased region" description="Basic and acidic residues" evidence="5">
    <location>
        <begin position="703"/>
        <end position="712"/>
    </location>
</feature>
<evidence type="ECO:0000313" key="7">
    <source>
        <dbReference type="EMBL" id="CAJ1796639.1"/>
    </source>
</evidence>
<dbReference type="PROSITE" id="PS51858">
    <property type="entry name" value="PPPDE"/>
    <property type="match status" value="1"/>
</dbReference>
<dbReference type="InterPro" id="IPR006968">
    <property type="entry name" value="RUS_fam"/>
</dbReference>
<dbReference type="Gene3D" id="3.90.1720.30">
    <property type="entry name" value="PPPDE domains"/>
    <property type="match status" value="1"/>
</dbReference>
<proteinExistence type="inferred from homology"/>
<evidence type="ECO:0000259" key="6">
    <source>
        <dbReference type="PROSITE" id="PS51858"/>
    </source>
</evidence>
<organism evidence="7 8">
    <name type="scientific">Sphenostylis stenocarpa</name>
    <dbReference type="NCBI Taxonomy" id="92480"/>
    <lineage>
        <taxon>Eukaryota</taxon>
        <taxon>Viridiplantae</taxon>
        <taxon>Streptophyta</taxon>
        <taxon>Embryophyta</taxon>
        <taxon>Tracheophyta</taxon>
        <taxon>Spermatophyta</taxon>
        <taxon>Magnoliopsida</taxon>
        <taxon>eudicotyledons</taxon>
        <taxon>Gunneridae</taxon>
        <taxon>Pentapetalae</taxon>
        <taxon>rosids</taxon>
        <taxon>fabids</taxon>
        <taxon>Fabales</taxon>
        <taxon>Fabaceae</taxon>
        <taxon>Papilionoideae</taxon>
        <taxon>50 kb inversion clade</taxon>
        <taxon>NPAAA clade</taxon>
        <taxon>indigoferoid/millettioid clade</taxon>
        <taxon>Phaseoleae</taxon>
        <taxon>Sphenostylis</taxon>
    </lineage>
</organism>
<dbReference type="GO" id="GO:0006508">
    <property type="term" value="P:proteolysis"/>
    <property type="evidence" value="ECO:0007669"/>
    <property type="project" value="UniProtKB-KW"/>
</dbReference>
<evidence type="ECO:0000256" key="5">
    <source>
        <dbReference type="SAM" id="MobiDB-lite"/>
    </source>
</evidence>
<accession>A0AA86RLM9</accession>
<dbReference type="Proteomes" id="UP001189624">
    <property type="component" value="Chromosome 1"/>
</dbReference>
<dbReference type="Gramene" id="rna-AYBTSS11_LOCUS522">
    <property type="protein sequence ID" value="CAJ1796639.1"/>
    <property type="gene ID" value="gene-AYBTSS11_LOCUS522"/>
</dbReference>
<comment type="similarity">
    <text evidence="2">Belongs to the DeSI family.</text>
</comment>
<keyword evidence="3" id="KW-0645">Protease</keyword>
<evidence type="ECO:0000256" key="3">
    <source>
        <dbReference type="ARBA" id="ARBA00022670"/>
    </source>
</evidence>